<comment type="caution">
    <text evidence="2">The sequence shown here is derived from an EMBL/GenBank/DDBJ whole genome shotgun (WGS) entry which is preliminary data.</text>
</comment>
<proteinExistence type="predicted"/>
<organism evidence="2 3">
    <name type="scientific">Candidatus Wolfebacteria bacterium GW2011_GWC1_37_10</name>
    <dbReference type="NCBI Taxonomy" id="1619010"/>
    <lineage>
        <taxon>Bacteria</taxon>
        <taxon>Candidatus Wolfeibacteriota</taxon>
    </lineage>
</organism>
<evidence type="ECO:0008006" key="4">
    <source>
        <dbReference type="Google" id="ProtNLM"/>
    </source>
</evidence>
<dbReference type="Proteomes" id="UP000034044">
    <property type="component" value="Unassembled WGS sequence"/>
</dbReference>
<name>A0A0G0G5X1_9BACT</name>
<keyword evidence="1" id="KW-0472">Membrane</keyword>
<evidence type="ECO:0000256" key="1">
    <source>
        <dbReference type="SAM" id="Phobius"/>
    </source>
</evidence>
<evidence type="ECO:0000313" key="2">
    <source>
        <dbReference type="EMBL" id="KKQ21465.1"/>
    </source>
</evidence>
<feature type="transmembrane region" description="Helical" evidence="1">
    <location>
        <begin position="5"/>
        <end position="25"/>
    </location>
</feature>
<keyword evidence="1" id="KW-1133">Transmembrane helix</keyword>
<sequence length="177" mass="19818">MKKIIITISAIIFISAISFGVYFAWEKSQEILNPPAADNQSQNYQFQPQEPKEETLKILSDQAVFAYWTAENSTSSEIFYINESGQILKIKDKEDEIISDRPIENLQQTKANKNGSKIIVKQGASSAPKFEIFDIGKKIWQSLNNASAADFSPDGKSVAYLENTAKSSNLMTKDLKL</sequence>
<protein>
    <recommendedName>
        <fullName evidence="4">Dipeptidylpeptidase IV N-terminal domain-containing protein</fullName>
    </recommendedName>
</protein>
<gene>
    <name evidence="2" type="ORF">US36_C0019G0001</name>
</gene>
<dbReference type="EMBL" id="LBSR01000019">
    <property type="protein sequence ID" value="KKQ21465.1"/>
    <property type="molecule type" value="Genomic_DNA"/>
</dbReference>
<reference evidence="2 3" key="1">
    <citation type="journal article" date="2015" name="Nature">
        <title>rRNA introns, odd ribosomes, and small enigmatic genomes across a large radiation of phyla.</title>
        <authorList>
            <person name="Brown C.T."/>
            <person name="Hug L.A."/>
            <person name="Thomas B.C."/>
            <person name="Sharon I."/>
            <person name="Castelle C.J."/>
            <person name="Singh A."/>
            <person name="Wilkins M.J."/>
            <person name="Williams K.H."/>
            <person name="Banfield J.F."/>
        </authorList>
    </citation>
    <scope>NUCLEOTIDE SEQUENCE [LARGE SCALE GENOMIC DNA]</scope>
</reference>
<dbReference type="AlphaFoldDB" id="A0A0G0G5X1"/>
<accession>A0A0G0G5X1</accession>
<evidence type="ECO:0000313" key="3">
    <source>
        <dbReference type="Proteomes" id="UP000034044"/>
    </source>
</evidence>
<keyword evidence="1" id="KW-0812">Transmembrane</keyword>